<organism evidence="8 9">
    <name type="scientific">Methanogenium marinum</name>
    <dbReference type="NCBI Taxonomy" id="348610"/>
    <lineage>
        <taxon>Archaea</taxon>
        <taxon>Methanobacteriati</taxon>
        <taxon>Methanobacteriota</taxon>
        <taxon>Stenosarchaea group</taxon>
        <taxon>Methanomicrobia</taxon>
        <taxon>Methanomicrobiales</taxon>
        <taxon>Methanomicrobiaceae</taxon>
        <taxon>Methanogenium</taxon>
    </lineage>
</organism>
<dbReference type="GO" id="GO:0005737">
    <property type="term" value="C:cytoplasm"/>
    <property type="evidence" value="ECO:0007669"/>
    <property type="project" value="InterPro"/>
</dbReference>
<accession>A0A9Q4KRH0</accession>
<evidence type="ECO:0000256" key="6">
    <source>
        <dbReference type="ARBA" id="ARBA00029321"/>
    </source>
</evidence>
<dbReference type="InterPro" id="IPR011051">
    <property type="entry name" value="RmlC_Cupin_sf"/>
</dbReference>
<dbReference type="RefSeq" id="WP_274923995.1">
    <property type="nucleotide sequence ID" value="NZ_JAKELO010000002.1"/>
</dbReference>
<protein>
    <recommendedName>
        <fullName evidence="3">glucose-6-phosphate isomerase</fullName>
        <ecNumber evidence="3">5.3.1.9</ecNumber>
    </recommendedName>
</protein>
<dbReference type="Pfam" id="PF06560">
    <property type="entry name" value="GPI"/>
    <property type="match status" value="1"/>
</dbReference>
<dbReference type="InterPro" id="IPR010551">
    <property type="entry name" value="G6P_isomerase_prok"/>
</dbReference>
<comment type="caution">
    <text evidence="8">The sequence shown here is derived from an EMBL/GenBank/DDBJ whole genome shotgun (WGS) entry which is preliminary data.</text>
</comment>
<sequence>MDRYWKGFLPEPSVRTVGDMECVLADRDGVELDSTTPLYYMYRDLAMNETDREVLSRQNIRYDITVIPPVVLGREYVKTKGHYHPDTSSGIGYPELYQVLAGEAHFLLQRKDLSDVVTVAASAGEYVLVPPGYGHVSINQGKEALVMANLVSNQFESEYAVYEEMHGGAYYAQKKKENGSGNVWTQNPVYLSASPIRALSARDTPELDVMHGMTIKHGMGIYNLVSESADLSFLNEPEKIMGVFA</sequence>
<dbReference type="Gene3D" id="2.60.120.10">
    <property type="entry name" value="Jelly Rolls"/>
    <property type="match status" value="1"/>
</dbReference>
<evidence type="ECO:0000259" key="7">
    <source>
        <dbReference type="Pfam" id="PF06560"/>
    </source>
</evidence>
<keyword evidence="4" id="KW-0312">Gluconeogenesis</keyword>
<evidence type="ECO:0000313" key="8">
    <source>
        <dbReference type="EMBL" id="MDE4907337.1"/>
    </source>
</evidence>
<gene>
    <name evidence="8" type="ORF">L0665_01710</name>
</gene>
<comment type="pathway">
    <text evidence="1">Carbohydrate degradation; glycolysis; D-glyceraldehyde 3-phosphate and glycerone phosphate from D-glucose: step 2/4.</text>
</comment>
<evidence type="ECO:0000256" key="5">
    <source>
        <dbReference type="ARBA" id="ARBA00023152"/>
    </source>
</evidence>
<proteinExistence type="inferred from homology"/>
<dbReference type="SUPFAM" id="SSF51182">
    <property type="entry name" value="RmlC-like cupins"/>
    <property type="match status" value="1"/>
</dbReference>
<dbReference type="GO" id="GO:0006094">
    <property type="term" value="P:gluconeogenesis"/>
    <property type="evidence" value="ECO:0007669"/>
    <property type="project" value="UniProtKB-KW"/>
</dbReference>
<comment type="catalytic activity">
    <reaction evidence="6">
        <text>alpha-D-glucose 6-phosphate = beta-D-fructose 6-phosphate</text>
        <dbReference type="Rhea" id="RHEA:11816"/>
        <dbReference type="ChEBI" id="CHEBI:57634"/>
        <dbReference type="ChEBI" id="CHEBI:58225"/>
        <dbReference type="EC" id="5.3.1.9"/>
    </reaction>
</comment>
<comment type="similarity">
    <text evidence="2">Belongs to the archaeal-type GPI family.</text>
</comment>
<keyword evidence="8" id="KW-0413">Isomerase</keyword>
<reference evidence="8" key="1">
    <citation type="submission" date="2022-01" db="EMBL/GenBank/DDBJ databases">
        <title>Draft genome of Methanogenium marinum DSM 15558.</title>
        <authorList>
            <person name="Chen S.-C."/>
            <person name="You Y.-T."/>
        </authorList>
    </citation>
    <scope>NUCLEOTIDE SEQUENCE</scope>
    <source>
        <strain evidence="8">DSM 15558</strain>
    </source>
</reference>
<name>A0A9Q4KRH0_9EURY</name>
<evidence type="ECO:0000313" key="9">
    <source>
        <dbReference type="Proteomes" id="UP001143747"/>
    </source>
</evidence>
<dbReference type="InterPro" id="IPR014710">
    <property type="entry name" value="RmlC-like_jellyroll"/>
</dbReference>
<dbReference type="EMBL" id="JAKELO010000002">
    <property type="protein sequence ID" value="MDE4907337.1"/>
    <property type="molecule type" value="Genomic_DNA"/>
</dbReference>
<feature type="domain" description="Glucose-6-phosphate isomerase prokaryote" evidence="7">
    <location>
        <begin position="15"/>
        <end position="177"/>
    </location>
</feature>
<dbReference type="GO" id="GO:0006096">
    <property type="term" value="P:glycolytic process"/>
    <property type="evidence" value="ECO:0007669"/>
    <property type="project" value="UniProtKB-KW"/>
</dbReference>
<dbReference type="AlphaFoldDB" id="A0A9Q4KRH0"/>
<dbReference type="Proteomes" id="UP001143747">
    <property type="component" value="Unassembled WGS sequence"/>
</dbReference>
<evidence type="ECO:0000256" key="3">
    <source>
        <dbReference type="ARBA" id="ARBA00011952"/>
    </source>
</evidence>
<keyword evidence="9" id="KW-1185">Reference proteome</keyword>
<dbReference type="CDD" id="cd02218">
    <property type="entry name" value="cupin_PGI"/>
    <property type="match status" value="1"/>
</dbReference>
<keyword evidence="5" id="KW-0324">Glycolysis</keyword>
<dbReference type="GO" id="GO:0004347">
    <property type="term" value="F:glucose-6-phosphate isomerase activity"/>
    <property type="evidence" value="ECO:0007669"/>
    <property type="project" value="UniProtKB-EC"/>
</dbReference>
<evidence type="ECO:0000256" key="2">
    <source>
        <dbReference type="ARBA" id="ARBA00006542"/>
    </source>
</evidence>
<dbReference type="EC" id="5.3.1.9" evidence="3"/>
<evidence type="ECO:0000256" key="1">
    <source>
        <dbReference type="ARBA" id="ARBA00004926"/>
    </source>
</evidence>
<evidence type="ECO:0000256" key="4">
    <source>
        <dbReference type="ARBA" id="ARBA00022432"/>
    </source>
</evidence>